<keyword evidence="3" id="KW-0449">Lipoprotein</keyword>
<accession>A0A833UUX0</accession>
<dbReference type="SUPFAM" id="SSF55008">
    <property type="entry name" value="HMA, heavy metal-associated domain"/>
    <property type="match status" value="1"/>
</dbReference>
<gene>
    <name evidence="8" type="ORF">F2P56_018523</name>
</gene>
<dbReference type="PROSITE" id="PS50846">
    <property type="entry name" value="HMA_2"/>
    <property type="match status" value="1"/>
</dbReference>
<dbReference type="PANTHER" id="PTHR45868:SF80">
    <property type="entry name" value="F15K9.8-RELATED"/>
    <property type="match status" value="1"/>
</dbReference>
<dbReference type="CDD" id="cd00371">
    <property type="entry name" value="HMA"/>
    <property type="match status" value="1"/>
</dbReference>
<evidence type="ECO:0000259" key="7">
    <source>
        <dbReference type="PROSITE" id="PS50846"/>
    </source>
</evidence>
<evidence type="ECO:0000256" key="4">
    <source>
        <dbReference type="ARBA" id="ARBA00023289"/>
    </source>
</evidence>
<comment type="caution">
    <text evidence="8">The sequence shown here is derived from an EMBL/GenBank/DDBJ whole genome shotgun (WGS) entry which is preliminary data.</text>
</comment>
<dbReference type="GO" id="GO:0046872">
    <property type="term" value="F:metal ion binding"/>
    <property type="evidence" value="ECO:0007669"/>
    <property type="project" value="UniProtKB-KW"/>
</dbReference>
<feature type="compositionally biased region" description="Polar residues" evidence="6">
    <location>
        <begin position="188"/>
        <end position="210"/>
    </location>
</feature>
<dbReference type="InterPro" id="IPR006121">
    <property type="entry name" value="HMA_dom"/>
</dbReference>
<keyword evidence="1" id="KW-0488">Methylation</keyword>
<feature type="non-terminal residue" evidence="8">
    <location>
        <position position="319"/>
    </location>
</feature>
<reference evidence="8" key="1">
    <citation type="submission" date="2015-10" db="EMBL/GenBank/DDBJ databases">
        <authorList>
            <person name="Martinez-Garcia P.J."/>
            <person name="Crepeau M.W."/>
            <person name="Puiu D."/>
            <person name="Gonzalez-Ibeas D."/>
            <person name="Whalen J."/>
            <person name="Stevens K."/>
            <person name="Paul R."/>
            <person name="Butterfield T."/>
            <person name="Britton M."/>
            <person name="Reagan R."/>
            <person name="Chakraborty S."/>
            <person name="Walawage S.L."/>
            <person name="Vasquez-Gross H.A."/>
            <person name="Cardeno C."/>
            <person name="Famula R."/>
            <person name="Pratt K."/>
            <person name="Kuruganti S."/>
            <person name="Aradhya M.K."/>
            <person name="Leslie C.A."/>
            <person name="Dandekar A.M."/>
            <person name="Salzberg S.L."/>
            <person name="Wegrzyn J.L."/>
            <person name="Langley C.H."/>
            <person name="Neale D.B."/>
        </authorList>
    </citation>
    <scope>NUCLEOTIDE SEQUENCE</scope>
    <source>
        <tissue evidence="8">Leaves</tissue>
    </source>
</reference>
<evidence type="ECO:0000256" key="2">
    <source>
        <dbReference type="ARBA" id="ARBA00022723"/>
    </source>
</evidence>
<evidence type="ECO:0000256" key="1">
    <source>
        <dbReference type="ARBA" id="ARBA00022481"/>
    </source>
</evidence>
<name>A0A833UUX0_JUGRE</name>
<feature type="compositionally biased region" description="Basic and acidic residues" evidence="6">
    <location>
        <begin position="108"/>
        <end position="130"/>
    </location>
</feature>
<comment type="similarity">
    <text evidence="5">Belongs to the HIPP family.</text>
</comment>
<feature type="compositionally biased region" description="Acidic residues" evidence="6">
    <location>
        <begin position="152"/>
        <end position="164"/>
    </location>
</feature>
<dbReference type="FunFam" id="3.30.70.100:FF:000008">
    <property type="entry name" value="Copper transport protein ATOX1"/>
    <property type="match status" value="1"/>
</dbReference>
<reference evidence="8" key="2">
    <citation type="submission" date="2020-03" db="EMBL/GenBank/DDBJ databases">
        <title>Walnut 2.0.</title>
        <authorList>
            <person name="Marrano A."/>
            <person name="Britton M."/>
            <person name="Zimin A.V."/>
            <person name="Zaini P.A."/>
            <person name="Workman R."/>
            <person name="Puiu D."/>
            <person name="Bianco L."/>
            <person name="Allen B.J."/>
            <person name="Troggio M."/>
            <person name="Leslie C.A."/>
            <person name="Timp W."/>
            <person name="Dendekar A."/>
            <person name="Salzberg S.L."/>
            <person name="Neale D.B."/>
        </authorList>
    </citation>
    <scope>NUCLEOTIDE SEQUENCE</scope>
    <source>
        <tissue evidence="8">Leaves</tissue>
    </source>
</reference>
<keyword evidence="4" id="KW-0636">Prenylation</keyword>
<organism evidence="8 9">
    <name type="scientific">Juglans regia</name>
    <name type="common">English walnut</name>
    <dbReference type="NCBI Taxonomy" id="51240"/>
    <lineage>
        <taxon>Eukaryota</taxon>
        <taxon>Viridiplantae</taxon>
        <taxon>Streptophyta</taxon>
        <taxon>Embryophyta</taxon>
        <taxon>Tracheophyta</taxon>
        <taxon>Spermatophyta</taxon>
        <taxon>Magnoliopsida</taxon>
        <taxon>eudicotyledons</taxon>
        <taxon>Gunneridae</taxon>
        <taxon>Pentapetalae</taxon>
        <taxon>rosids</taxon>
        <taxon>fabids</taxon>
        <taxon>Fagales</taxon>
        <taxon>Juglandaceae</taxon>
        <taxon>Juglans</taxon>
    </lineage>
</organism>
<evidence type="ECO:0000256" key="3">
    <source>
        <dbReference type="ARBA" id="ARBA00023288"/>
    </source>
</evidence>
<dbReference type="EMBL" id="LIHL02000008">
    <property type="protein sequence ID" value="KAF5462522.1"/>
    <property type="molecule type" value="Genomic_DNA"/>
</dbReference>
<evidence type="ECO:0000313" key="9">
    <source>
        <dbReference type="Proteomes" id="UP000619265"/>
    </source>
</evidence>
<sequence length="319" mass="35140">ILLPLETFLTRSQLPFALSDLSLSVIMATKPPEEVPAGTLKYKTWVLKVLIHCEGCKKKVKKVLQSIEGVYTTTVDIQQQKVTVNGNVDADTLIKKLLRSGKQAELLPEKIKEKPAGKQKKNEKQIKDIDQTNIEENSNDTKDHKSSTEGGGEIDEDDEGENEEAVGNGGEGEKKKKKKKKKKGGASGNSSTNDGGDQNSGDAQAGSTVTPAGPHDDHRGAPSIPAMNLSPQRPQMYPFPPVMNYPGPPLYGIGYNMTYPRDITSSYHPSHPMHANTHSLPEIYRQQPPPPPLVSYQTYPFREVHVDDDHEYQSLCSLM</sequence>
<feature type="region of interest" description="Disordered" evidence="6">
    <location>
        <begin position="108"/>
        <end position="233"/>
    </location>
</feature>
<dbReference type="Pfam" id="PF00403">
    <property type="entry name" value="HMA"/>
    <property type="match status" value="1"/>
</dbReference>
<feature type="compositionally biased region" description="Basic residues" evidence="6">
    <location>
        <begin position="175"/>
        <end position="184"/>
    </location>
</feature>
<proteinExistence type="inferred from homology"/>
<evidence type="ECO:0000313" key="8">
    <source>
        <dbReference type="EMBL" id="KAF5462522.1"/>
    </source>
</evidence>
<dbReference type="AlphaFoldDB" id="A0A833UUX0"/>
<protein>
    <recommendedName>
        <fullName evidence="7">HMA domain-containing protein</fullName>
    </recommendedName>
</protein>
<dbReference type="Gene3D" id="3.30.70.100">
    <property type="match status" value="1"/>
</dbReference>
<keyword evidence="2" id="KW-0479">Metal-binding</keyword>
<evidence type="ECO:0000256" key="6">
    <source>
        <dbReference type="SAM" id="MobiDB-lite"/>
    </source>
</evidence>
<dbReference type="InterPro" id="IPR036163">
    <property type="entry name" value="HMA_dom_sf"/>
</dbReference>
<dbReference type="Gramene" id="Jr08_12510_p1">
    <property type="protein sequence ID" value="cds.Jr08_12510_p1"/>
    <property type="gene ID" value="Jr08_12510"/>
</dbReference>
<feature type="domain" description="HMA" evidence="7">
    <location>
        <begin position="42"/>
        <end position="105"/>
    </location>
</feature>
<evidence type="ECO:0000256" key="5">
    <source>
        <dbReference type="ARBA" id="ARBA00024045"/>
    </source>
</evidence>
<dbReference type="Proteomes" id="UP000619265">
    <property type="component" value="Unassembled WGS sequence"/>
</dbReference>
<dbReference type="PANTHER" id="PTHR45868">
    <property type="entry name" value="HEAVY METAL-ASSOCIATED ISOPRENYLATED PLANT PROTEIN 33-RELATED"/>
    <property type="match status" value="1"/>
</dbReference>